<proteinExistence type="predicted"/>
<sequence length="106" mass="12462">MMMTTMTNRMIIVNKLKLVRIVGRGNEVILAAAVTHQPLWSHSAGTGKAGRHQRAYSRSGNKEREERKREERKRREERRKRKEEEEGGERGGEKEKKKKMKIRVVH</sequence>
<evidence type="ECO:0000313" key="2">
    <source>
        <dbReference type="EMBL" id="CAG6660443.1"/>
    </source>
</evidence>
<name>A0A8D8RZF1_9HEMI</name>
<feature type="compositionally biased region" description="Basic and acidic residues" evidence="1">
    <location>
        <begin position="60"/>
        <end position="69"/>
    </location>
</feature>
<organism evidence="2">
    <name type="scientific">Cacopsylla melanoneura</name>
    <dbReference type="NCBI Taxonomy" id="428564"/>
    <lineage>
        <taxon>Eukaryota</taxon>
        <taxon>Metazoa</taxon>
        <taxon>Ecdysozoa</taxon>
        <taxon>Arthropoda</taxon>
        <taxon>Hexapoda</taxon>
        <taxon>Insecta</taxon>
        <taxon>Pterygota</taxon>
        <taxon>Neoptera</taxon>
        <taxon>Paraneoptera</taxon>
        <taxon>Hemiptera</taxon>
        <taxon>Sternorrhyncha</taxon>
        <taxon>Psylloidea</taxon>
        <taxon>Psyllidae</taxon>
        <taxon>Psyllinae</taxon>
        <taxon>Cacopsylla</taxon>
    </lineage>
</organism>
<evidence type="ECO:0000256" key="1">
    <source>
        <dbReference type="SAM" id="MobiDB-lite"/>
    </source>
</evidence>
<protein>
    <submittedName>
        <fullName evidence="2">Uncharacterized protein</fullName>
    </submittedName>
</protein>
<accession>A0A8D8RZF1</accession>
<feature type="compositionally biased region" description="Basic residues" evidence="1">
    <location>
        <begin position="96"/>
        <end position="106"/>
    </location>
</feature>
<feature type="region of interest" description="Disordered" evidence="1">
    <location>
        <begin position="35"/>
        <end position="106"/>
    </location>
</feature>
<reference evidence="2" key="1">
    <citation type="submission" date="2021-05" db="EMBL/GenBank/DDBJ databases">
        <authorList>
            <person name="Alioto T."/>
            <person name="Alioto T."/>
            <person name="Gomez Garrido J."/>
        </authorList>
    </citation>
    <scope>NUCLEOTIDE SEQUENCE</scope>
</reference>
<feature type="compositionally biased region" description="Basic residues" evidence="1">
    <location>
        <begin position="70"/>
        <end position="81"/>
    </location>
</feature>
<feature type="compositionally biased region" description="Basic and acidic residues" evidence="1">
    <location>
        <begin position="82"/>
        <end position="95"/>
    </location>
</feature>
<dbReference type="EMBL" id="HBUF01197005">
    <property type="protein sequence ID" value="CAG6660443.1"/>
    <property type="molecule type" value="Transcribed_RNA"/>
</dbReference>
<dbReference type="AlphaFoldDB" id="A0A8D8RZF1"/>